<comment type="similarity">
    <text evidence="1 3">Belongs to the DapA family.</text>
</comment>
<evidence type="ECO:0000313" key="5">
    <source>
        <dbReference type="Proteomes" id="UP001432360"/>
    </source>
</evidence>
<dbReference type="Pfam" id="PF00701">
    <property type="entry name" value="DHDPS"/>
    <property type="match status" value="1"/>
</dbReference>
<evidence type="ECO:0000313" key="4">
    <source>
        <dbReference type="EMBL" id="WVT06234.1"/>
    </source>
</evidence>
<geneLocation type="plasmid" evidence="4 5">
    <name>pSchITTGS70b</name>
</geneLocation>
<gene>
    <name evidence="4" type="ORF">RB548_22710</name>
</gene>
<dbReference type="EMBL" id="CP133150">
    <property type="protein sequence ID" value="WVT06234.1"/>
    <property type="molecule type" value="Genomic_DNA"/>
</dbReference>
<dbReference type="PANTHER" id="PTHR12128">
    <property type="entry name" value="DIHYDRODIPICOLINATE SYNTHASE"/>
    <property type="match status" value="1"/>
</dbReference>
<keyword evidence="4" id="KW-0614">Plasmid</keyword>
<dbReference type="SUPFAM" id="SSF51569">
    <property type="entry name" value="Aldolase"/>
    <property type="match status" value="1"/>
</dbReference>
<dbReference type="CDD" id="cd00408">
    <property type="entry name" value="DHDPS-like"/>
    <property type="match status" value="1"/>
</dbReference>
<dbReference type="InterPro" id="IPR002220">
    <property type="entry name" value="DapA-like"/>
</dbReference>
<dbReference type="Proteomes" id="UP001432360">
    <property type="component" value="Plasmid pSchITTGS70b"/>
</dbReference>
<accession>A0ABZ2BKX1</accession>
<protein>
    <submittedName>
        <fullName evidence="4">Dihydrodipicolinate synthase family protein</fullName>
    </submittedName>
</protein>
<dbReference type="RefSeq" id="WP_331375298.1">
    <property type="nucleotide sequence ID" value="NZ_CP133150.1"/>
</dbReference>
<evidence type="ECO:0000256" key="3">
    <source>
        <dbReference type="PIRNR" id="PIRNR001365"/>
    </source>
</evidence>
<evidence type="ECO:0000256" key="2">
    <source>
        <dbReference type="ARBA" id="ARBA00023239"/>
    </source>
</evidence>
<organism evidence="4 5">
    <name type="scientific">Sinorhizobium chiapasense</name>
    <dbReference type="NCBI Taxonomy" id="501572"/>
    <lineage>
        <taxon>Bacteria</taxon>
        <taxon>Pseudomonadati</taxon>
        <taxon>Pseudomonadota</taxon>
        <taxon>Alphaproteobacteria</taxon>
        <taxon>Hyphomicrobiales</taxon>
        <taxon>Rhizobiaceae</taxon>
        <taxon>Sinorhizobium/Ensifer group</taxon>
        <taxon>Sinorhizobium</taxon>
    </lineage>
</organism>
<evidence type="ECO:0000256" key="1">
    <source>
        <dbReference type="ARBA" id="ARBA00007592"/>
    </source>
</evidence>
<keyword evidence="2 3" id="KW-0456">Lyase</keyword>
<dbReference type="PIRSF" id="PIRSF001365">
    <property type="entry name" value="DHDPS"/>
    <property type="match status" value="1"/>
</dbReference>
<name>A0ABZ2BKX1_9HYPH</name>
<dbReference type="Gene3D" id="3.20.20.70">
    <property type="entry name" value="Aldolase class I"/>
    <property type="match status" value="1"/>
</dbReference>
<sequence length="315" mass="35021">MARNAHGIVPVMLTPLTPENHIDWDGLENLVEWYIRMGADTLFAVCQSSEMQKLSLEERVALSKKVVSLARGRVPVIASGHISERTEDQRAELKAMADTGIDALVLVTNRLDTANAGSEVFRSSIDAVLSWLPGDLQLGLYECPAPYRRLLSDDEFKFCRDTGRFVTLKDVSCDLETVKRRVALAEGSDFAVVNANAAIAAAAMRVGSKGFSGVFTNFHPDLYAWLYRHAGEESDLRRDLELFLALSAMAEPMGYPGLAKTYHNRLGTFSSPHSRVTDYDIAERHWAVMPLLDHIHAGTERFRQAIARVEASIER</sequence>
<keyword evidence="5" id="KW-1185">Reference proteome</keyword>
<proteinExistence type="inferred from homology"/>
<dbReference type="SMART" id="SM01130">
    <property type="entry name" value="DHDPS"/>
    <property type="match status" value="1"/>
</dbReference>
<dbReference type="PANTHER" id="PTHR12128:SF66">
    <property type="entry name" value="4-HYDROXY-2-OXOGLUTARATE ALDOLASE, MITOCHONDRIAL"/>
    <property type="match status" value="1"/>
</dbReference>
<reference evidence="4" key="1">
    <citation type="submission" date="2023-08" db="EMBL/GenBank/DDBJ databases">
        <title>Complete genome sequence of Sinorhizobium chiapanecum ITTG S70 isolated from Acaciella angustissima nodules in Chiapas-Mexico.</title>
        <authorList>
            <person name="Rincon-Rosales R."/>
            <person name="Rogel M.A."/>
            <person name="Rincon-Medina C.I."/>
            <person name="Guerrero G."/>
            <person name="Manzano-Gomez L.A."/>
            <person name="Lopez-Lopez A."/>
            <person name="Rincon Molina F.A."/>
            <person name="Martinez-Romero E."/>
        </authorList>
    </citation>
    <scope>NUCLEOTIDE SEQUENCE</scope>
    <source>
        <strain evidence="4">ITTG S70</strain>
        <plasmid evidence="4">pSchITTGS70b</plasmid>
    </source>
</reference>
<dbReference type="InterPro" id="IPR013785">
    <property type="entry name" value="Aldolase_TIM"/>
</dbReference>